<dbReference type="Pfam" id="PF00528">
    <property type="entry name" value="BPD_transp_1"/>
    <property type="match status" value="1"/>
</dbReference>
<feature type="transmembrane region" description="Helical" evidence="5">
    <location>
        <begin position="188"/>
        <end position="207"/>
    </location>
</feature>
<dbReference type="PROSITE" id="PS50928">
    <property type="entry name" value="ABC_TM1"/>
    <property type="match status" value="1"/>
</dbReference>
<feature type="transmembrane region" description="Helical" evidence="5">
    <location>
        <begin position="262"/>
        <end position="283"/>
    </location>
</feature>
<proteinExistence type="inferred from homology"/>
<evidence type="ECO:0000313" key="9">
    <source>
        <dbReference type="Proteomes" id="UP000830116"/>
    </source>
</evidence>
<dbReference type="NCBIfam" id="TIGR02138">
    <property type="entry name" value="phosphate_pstC"/>
    <property type="match status" value="1"/>
</dbReference>
<feature type="domain" description="ABC transmembrane type-1" evidence="7">
    <location>
        <begin position="68"/>
        <end position="280"/>
    </location>
</feature>
<accession>A0ABY4CBC2</accession>
<evidence type="ECO:0000256" key="3">
    <source>
        <dbReference type="ARBA" id="ARBA00022989"/>
    </source>
</evidence>
<evidence type="ECO:0000256" key="5">
    <source>
        <dbReference type="RuleBase" id="RU363032"/>
    </source>
</evidence>
<feature type="transmembrane region" description="Helical" evidence="5">
    <location>
        <begin position="12"/>
        <end position="32"/>
    </location>
</feature>
<keyword evidence="6" id="KW-1003">Cell membrane</keyword>
<keyword evidence="3 5" id="KW-1133">Transmembrane helix</keyword>
<protein>
    <recommendedName>
        <fullName evidence="6">Phosphate transport system permease protein</fullName>
    </recommendedName>
</protein>
<keyword evidence="4 5" id="KW-0472">Membrane</keyword>
<keyword evidence="2 5" id="KW-0812">Transmembrane</keyword>
<evidence type="ECO:0000256" key="4">
    <source>
        <dbReference type="ARBA" id="ARBA00023136"/>
    </source>
</evidence>
<dbReference type="Gene3D" id="1.10.3720.10">
    <property type="entry name" value="MetI-like"/>
    <property type="match status" value="1"/>
</dbReference>
<dbReference type="InterPro" id="IPR000515">
    <property type="entry name" value="MetI-like"/>
</dbReference>
<feature type="transmembrane region" description="Helical" evidence="5">
    <location>
        <begin position="140"/>
        <end position="159"/>
    </location>
</feature>
<comment type="subcellular location">
    <subcellularLocation>
        <location evidence="1 5">Cell membrane</location>
        <topology evidence="1 5">Multi-pass membrane protein</topology>
    </subcellularLocation>
</comment>
<feature type="transmembrane region" description="Helical" evidence="5">
    <location>
        <begin position="109"/>
        <end position="128"/>
    </location>
</feature>
<organism evidence="8 9">
    <name type="scientific">Bdellovibrio reynosensis</name>
    <dbReference type="NCBI Taxonomy" id="2835041"/>
    <lineage>
        <taxon>Bacteria</taxon>
        <taxon>Pseudomonadati</taxon>
        <taxon>Bdellovibrionota</taxon>
        <taxon>Bdellovibrionia</taxon>
        <taxon>Bdellovibrionales</taxon>
        <taxon>Pseudobdellovibrionaceae</taxon>
        <taxon>Bdellovibrio</taxon>
    </lineage>
</organism>
<reference evidence="8" key="1">
    <citation type="submission" date="2022-03" db="EMBL/GenBank/DDBJ databases">
        <title>Genome Identification and Characterization of new species Bdellovibrio reynosense LBG001 sp. nov. from a Mexico soil sample.</title>
        <authorList>
            <person name="Camilli A."/>
            <person name="Ajao Y."/>
            <person name="Guo X."/>
        </authorList>
    </citation>
    <scope>NUCLEOTIDE SEQUENCE</scope>
    <source>
        <strain evidence="8">LBG001</strain>
    </source>
</reference>
<evidence type="ECO:0000256" key="1">
    <source>
        <dbReference type="ARBA" id="ARBA00004651"/>
    </source>
</evidence>
<feature type="transmembrane region" description="Helical" evidence="5">
    <location>
        <begin position="64"/>
        <end position="97"/>
    </location>
</feature>
<comment type="similarity">
    <text evidence="6">Belongs to the binding-protein-dependent transport system permease family. CysTW subfamily.</text>
</comment>
<evidence type="ECO:0000256" key="2">
    <source>
        <dbReference type="ARBA" id="ARBA00022692"/>
    </source>
</evidence>
<sequence>MRRLRERAIEAVLFLAAASSVLVTVGIVGILVTESLPFFSHVSIKEFLTGTEWTPLFENPKYGIMPLLAGTFLSTIIALIVAIPLGTVAAAFLSEYVGPKAREVLKPMLELLAAVPTVIYGYFALLFVTPLLQKVIPELSGFNVLSAGLVIGVMIVPYVSSLSEDAMRSVPNHLREASFAVGASRMQTAFKVVIPAAFSGITSAYILGISRALGETMVVAIAAGMQPNLTLNPTEPAATITAFIVQVSLGDLPHGSIGYQSIYVAGLSLLVLTLCFNIIGLYLRKKFQEKE</sequence>
<gene>
    <name evidence="8" type="primary">pstC</name>
    <name evidence="8" type="ORF">MNR06_04820</name>
</gene>
<name>A0ABY4CBC2_9BACT</name>
<keyword evidence="9" id="KW-1185">Reference proteome</keyword>
<dbReference type="PANTHER" id="PTHR42727:SF1">
    <property type="entry name" value="PHOSPHATE TRANSPORT SYSTEM PERMEASE"/>
    <property type="match status" value="1"/>
</dbReference>
<dbReference type="InterPro" id="IPR011864">
    <property type="entry name" value="Phosphate_PstC"/>
</dbReference>
<dbReference type="InterPro" id="IPR035906">
    <property type="entry name" value="MetI-like_sf"/>
</dbReference>
<comment type="function">
    <text evidence="6">Part of the binding-protein-dependent transport system for phosphate; probably responsible for the translocation of the substrate across the membrane.</text>
</comment>
<dbReference type="SUPFAM" id="SSF161098">
    <property type="entry name" value="MetI-like"/>
    <property type="match status" value="1"/>
</dbReference>
<evidence type="ECO:0000313" key="8">
    <source>
        <dbReference type="EMBL" id="UOF02271.1"/>
    </source>
</evidence>
<dbReference type="EMBL" id="CP093442">
    <property type="protein sequence ID" value="UOF02271.1"/>
    <property type="molecule type" value="Genomic_DNA"/>
</dbReference>
<evidence type="ECO:0000256" key="6">
    <source>
        <dbReference type="RuleBase" id="RU363054"/>
    </source>
</evidence>
<dbReference type="RefSeq" id="WP_243539330.1">
    <property type="nucleotide sequence ID" value="NZ_CP093442.1"/>
</dbReference>
<keyword evidence="6" id="KW-0592">Phosphate transport</keyword>
<dbReference type="Proteomes" id="UP000830116">
    <property type="component" value="Chromosome"/>
</dbReference>
<dbReference type="PANTHER" id="PTHR42727">
    <property type="entry name" value="PHOSPHATE TRANSPORT SYSTEM PERMEASE PROTEIN"/>
    <property type="match status" value="1"/>
</dbReference>
<keyword evidence="5" id="KW-0813">Transport</keyword>
<evidence type="ECO:0000259" key="7">
    <source>
        <dbReference type="PROSITE" id="PS50928"/>
    </source>
</evidence>
<dbReference type="CDD" id="cd06261">
    <property type="entry name" value="TM_PBP2"/>
    <property type="match status" value="1"/>
</dbReference>